<dbReference type="Pfam" id="PF07992">
    <property type="entry name" value="Pyr_redox_2"/>
    <property type="match status" value="1"/>
</dbReference>
<dbReference type="PRINTS" id="PR00411">
    <property type="entry name" value="PNDRDTASEI"/>
</dbReference>
<dbReference type="Gene3D" id="1.10.10.1100">
    <property type="entry name" value="BFD-like [2Fe-2S]-binding domain"/>
    <property type="match status" value="1"/>
</dbReference>
<name>A0A8E2BBK1_9HYPH</name>
<dbReference type="InterPro" id="IPR041854">
    <property type="entry name" value="BFD-like_2Fe2S-bd_dom_sf"/>
</dbReference>
<dbReference type="InterPro" id="IPR017224">
    <property type="entry name" value="Opine_Oxase_asu/HCN_bsu"/>
</dbReference>
<organism evidence="4 5">
    <name type="scientific">Aminobacter carboxidus</name>
    <dbReference type="NCBI Taxonomy" id="376165"/>
    <lineage>
        <taxon>Bacteria</taxon>
        <taxon>Pseudomonadati</taxon>
        <taxon>Pseudomonadota</taxon>
        <taxon>Alphaproteobacteria</taxon>
        <taxon>Hyphomicrobiales</taxon>
        <taxon>Phyllobacteriaceae</taxon>
        <taxon>Aminobacter</taxon>
    </lineage>
</organism>
<dbReference type="RefSeq" id="WP_184767429.1">
    <property type="nucleotide sequence ID" value="NZ_JACHGI010000001.1"/>
</dbReference>
<dbReference type="PANTHER" id="PTHR42949:SF3">
    <property type="entry name" value="ANAEROBIC GLYCEROL-3-PHOSPHATE DEHYDROGENASE SUBUNIT B"/>
    <property type="match status" value="1"/>
</dbReference>
<reference evidence="4 5" key="1">
    <citation type="submission" date="2020-08" db="EMBL/GenBank/DDBJ databases">
        <title>Genomic Encyclopedia of Type Strains, Phase IV (KMG-IV): sequencing the most valuable type-strain genomes for metagenomic binning, comparative biology and taxonomic classification.</title>
        <authorList>
            <person name="Goeker M."/>
        </authorList>
    </citation>
    <scope>NUCLEOTIDE SEQUENCE [LARGE SCALE GENOMIC DNA]</scope>
    <source>
        <strain evidence="4 5">DSM 17454</strain>
    </source>
</reference>
<evidence type="ECO:0000256" key="1">
    <source>
        <dbReference type="ARBA" id="ARBA00023002"/>
    </source>
</evidence>
<dbReference type="PRINTS" id="PR00368">
    <property type="entry name" value="FADPNR"/>
</dbReference>
<dbReference type="Pfam" id="PF17806">
    <property type="entry name" value="SO_alpha_A3"/>
    <property type="match status" value="1"/>
</dbReference>
<feature type="domain" description="SoxA A3" evidence="3">
    <location>
        <begin position="381"/>
        <end position="452"/>
    </location>
</feature>
<protein>
    <submittedName>
        <fullName evidence="4">NADPH-dependent 2,4-dienoyl-CoA reductase/sulfur reductase-like enzyme</fullName>
    </submittedName>
</protein>
<gene>
    <name evidence="4" type="ORF">HNQ96_000734</name>
</gene>
<dbReference type="InterPro" id="IPR036188">
    <property type="entry name" value="FAD/NAD-bd_sf"/>
</dbReference>
<dbReference type="EMBL" id="JACHGI010000001">
    <property type="protein sequence ID" value="MBB6464887.1"/>
    <property type="molecule type" value="Genomic_DNA"/>
</dbReference>
<keyword evidence="1" id="KW-0560">Oxidoreductase</keyword>
<dbReference type="PANTHER" id="PTHR42949">
    <property type="entry name" value="ANAEROBIC GLYCEROL-3-PHOSPHATE DEHYDROGENASE SUBUNIT B"/>
    <property type="match status" value="1"/>
</dbReference>
<evidence type="ECO:0000313" key="4">
    <source>
        <dbReference type="EMBL" id="MBB6464887.1"/>
    </source>
</evidence>
<dbReference type="AlphaFoldDB" id="A0A8E2BBK1"/>
<dbReference type="Gene3D" id="3.50.50.60">
    <property type="entry name" value="FAD/NAD(P)-binding domain"/>
    <property type="match status" value="2"/>
</dbReference>
<sequence length="456" mass="48799">MTGAASDLIVIGSGPAGMAAACQARDLGLTVVVLDEQATIGGQIYRNIETASAERLAILGKDYAEGLELAAQFRASGSEYIGGAAVWNLTPEGVIDYVADRKARQIVGKTVLIASGAMERPFPIKGWTLPGVMGAGAGQILLKSSGALPNEPVVLAGAGPLLYLLAWQYLRAGAKIRALVDTTSFSDKLRALRHLPGVLFAWRDLTKGLKLLAALRRHGIPVFSGATQLAVEGETQATGLTFVSGGKRRYVPTSLLLLHQGVVPNTQLSWSLGAEHRWCPEQLCWHPVTDTWGRLGKTAVYVAGDSRSIVGAQASAVQGRLTALAIAQQIGKIGDSAQRAATLRRRLAGYTYIRPFLDALYRPKDENRIPSDNEVLVCRCEEVSAGKIRHYVSLGCLGPNQTKAFGRCGMGLCQGRLCGLTVTELIAQERGVEPTEVGYYRIRPPIKPVMLGDFVE</sequence>
<dbReference type="InterPro" id="IPR041117">
    <property type="entry name" value="SoxA_A3"/>
</dbReference>
<evidence type="ECO:0000259" key="2">
    <source>
        <dbReference type="Pfam" id="PF07992"/>
    </source>
</evidence>
<dbReference type="GO" id="GO:0016491">
    <property type="term" value="F:oxidoreductase activity"/>
    <property type="evidence" value="ECO:0007669"/>
    <property type="project" value="UniProtKB-KW"/>
</dbReference>
<dbReference type="InterPro" id="IPR051691">
    <property type="entry name" value="Metab_Enz_Cyan_OpOx_G3PDH"/>
</dbReference>
<dbReference type="CDD" id="cd19946">
    <property type="entry name" value="GlpA-like_Fer2_BFD-like"/>
    <property type="match status" value="1"/>
</dbReference>
<feature type="domain" description="FAD/NAD(P)-binding" evidence="2">
    <location>
        <begin position="7"/>
        <end position="314"/>
    </location>
</feature>
<comment type="caution">
    <text evidence="4">The sequence shown here is derived from an EMBL/GenBank/DDBJ whole genome shotgun (WGS) entry which is preliminary data.</text>
</comment>
<evidence type="ECO:0000313" key="5">
    <source>
        <dbReference type="Proteomes" id="UP000532373"/>
    </source>
</evidence>
<accession>A0A8E2BBK1</accession>
<dbReference type="Proteomes" id="UP000532373">
    <property type="component" value="Unassembled WGS sequence"/>
</dbReference>
<proteinExistence type="predicted"/>
<dbReference type="PIRSF" id="PIRSF037495">
    <property type="entry name" value="Opine_OX_OoxA/HcnB"/>
    <property type="match status" value="1"/>
</dbReference>
<dbReference type="InterPro" id="IPR023753">
    <property type="entry name" value="FAD/NAD-binding_dom"/>
</dbReference>
<evidence type="ECO:0000259" key="3">
    <source>
        <dbReference type="Pfam" id="PF17806"/>
    </source>
</evidence>
<dbReference type="SUPFAM" id="SSF51905">
    <property type="entry name" value="FAD/NAD(P)-binding domain"/>
    <property type="match status" value="1"/>
</dbReference>